<sequence>MLSWIHSLLAELGVTTSKAPLIFCDNLSSTYLTHNPLYHNCMKYISIDIHFVKDLVEQGKFKVHHVCTTNQLADCFTKPLSKAFHQQLKNKITFVDGTPIF</sequence>
<name>A0A151RKK9_CAJCA</name>
<dbReference type="AlphaFoldDB" id="A0A151RKK9"/>
<dbReference type="CDD" id="cd09272">
    <property type="entry name" value="RNase_HI_RT_Ty1"/>
    <property type="match status" value="1"/>
</dbReference>
<keyword evidence="2" id="KW-1185">Reference proteome</keyword>
<proteinExistence type="predicted"/>
<evidence type="ECO:0000313" key="2">
    <source>
        <dbReference type="Proteomes" id="UP000075243"/>
    </source>
</evidence>
<reference evidence="1" key="1">
    <citation type="journal article" date="2012" name="Nat. Biotechnol.">
        <title>Draft genome sequence of pigeonpea (Cajanus cajan), an orphan legume crop of resource-poor farmers.</title>
        <authorList>
            <person name="Varshney R.K."/>
            <person name="Chen W."/>
            <person name="Li Y."/>
            <person name="Bharti A.K."/>
            <person name="Saxena R.K."/>
            <person name="Schlueter J.A."/>
            <person name="Donoghue M.T."/>
            <person name="Azam S."/>
            <person name="Fan G."/>
            <person name="Whaley A.M."/>
            <person name="Farmer A.D."/>
            <person name="Sheridan J."/>
            <person name="Iwata A."/>
            <person name="Tuteja R."/>
            <person name="Penmetsa R.V."/>
            <person name="Wu W."/>
            <person name="Upadhyaya H.D."/>
            <person name="Yang S.P."/>
            <person name="Shah T."/>
            <person name="Saxena K.B."/>
            <person name="Michael T."/>
            <person name="McCombie W.R."/>
            <person name="Yang B."/>
            <person name="Zhang G."/>
            <person name="Yang H."/>
            <person name="Wang J."/>
            <person name="Spillane C."/>
            <person name="Cook D.R."/>
            <person name="May G.D."/>
            <person name="Xu X."/>
            <person name="Jackson S.A."/>
        </authorList>
    </citation>
    <scope>NUCLEOTIDE SEQUENCE [LARGE SCALE GENOMIC DNA]</scope>
</reference>
<dbReference type="Proteomes" id="UP000075243">
    <property type="component" value="Unassembled WGS sequence"/>
</dbReference>
<dbReference type="EMBL" id="KQ483688">
    <property type="protein sequence ID" value="KYP43015.1"/>
    <property type="molecule type" value="Genomic_DNA"/>
</dbReference>
<accession>A0A151RKK9</accession>
<organism evidence="1 2">
    <name type="scientific">Cajanus cajan</name>
    <name type="common">Pigeon pea</name>
    <name type="synonym">Cajanus indicus</name>
    <dbReference type="NCBI Taxonomy" id="3821"/>
    <lineage>
        <taxon>Eukaryota</taxon>
        <taxon>Viridiplantae</taxon>
        <taxon>Streptophyta</taxon>
        <taxon>Embryophyta</taxon>
        <taxon>Tracheophyta</taxon>
        <taxon>Spermatophyta</taxon>
        <taxon>Magnoliopsida</taxon>
        <taxon>eudicotyledons</taxon>
        <taxon>Gunneridae</taxon>
        <taxon>Pentapetalae</taxon>
        <taxon>rosids</taxon>
        <taxon>fabids</taxon>
        <taxon>Fabales</taxon>
        <taxon>Fabaceae</taxon>
        <taxon>Papilionoideae</taxon>
        <taxon>50 kb inversion clade</taxon>
        <taxon>NPAAA clade</taxon>
        <taxon>indigoferoid/millettioid clade</taxon>
        <taxon>Phaseoleae</taxon>
        <taxon>Cajanus</taxon>
    </lineage>
</organism>
<dbReference type="Gramene" id="C.cajan_37795.t">
    <property type="protein sequence ID" value="C.cajan_37795.t"/>
    <property type="gene ID" value="C.cajan_37795"/>
</dbReference>
<evidence type="ECO:0000313" key="1">
    <source>
        <dbReference type="EMBL" id="KYP43015.1"/>
    </source>
</evidence>
<gene>
    <name evidence="1" type="ORF">KK1_035550</name>
</gene>
<protein>
    <submittedName>
        <fullName evidence="1">Copia protein</fullName>
    </submittedName>
</protein>